<evidence type="ECO:0000256" key="1">
    <source>
        <dbReference type="ARBA" id="ARBA00008136"/>
    </source>
</evidence>
<keyword evidence="2 8" id="KW-0645">Protease</keyword>
<keyword evidence="5" id="KW-0190">Covalent protein-DNA linkage</keyword>
<dbReference type="EMBL" id="FP476056">
    <property type="protein sequence ID" value="CAZ98733.1"/>
    <property type="molecule type" value="Genomic_DNA"/>
</dbReference>
<dbReference type="GO" id="GO:0003697">
    <property type="term" value="F:single-stranded DNA binding"/>
    <property type="evidence" value="ECO:0007669"/>
    <property type="project" value="InterPro"/>
</dbReference>
<dbReference type="SUPFAM" id="SSF143081">
    <property type="entry name" value="BB1717-like"/>
    <property type="match status" value="1"/>
</dbReference>
<dbReference type="PANTHER" id="PTHR13604:SF0">
    <property type="entry name" value="ABASIC SITE PROCESSING PROTEIN HMCES"/>
    <property type="match status" value="1"/>
</dbReference>
<dbReference type="GO" id="GO:0006508">
    <property type="term" value="P:proteolysis"/>
    <property type="evidence" value="ECO:0007669"/>
    <property type="project" value="UniProtKB-KW"/>
</dbReference>
<keyword evidence="4 8" id="KW-0378">Hydrolase</keyword>
<dbReference type="GO" id="GO:0106300">
    <property type="term" value="P:protein-DNA covalent cross-linking repair"/>
    <property type="evidence" value="ECO:0007669"/>
    <property type="project" value="InterPro"/>
</dbReference>
<dbReference type="RefSeq" id="WP_013995920.1">
    <property type="nucleotide sequence ID" value="NC_015844.1"/>
</dbReference>
<dbReference type="HOGENOM" id="CLU_035990_6_4_10"/>
<dbReference type="EC" id="3.4.-.-" evidence="8"/>
<dbReference type="GO" id="GO:0008233">
    <property type="term" value="F:peptidase activity"/>
    <property type="evidence" value="ECO:0007669"/>
    <property type="project" value="UniProtKB-KW"/>
</dbReference>
<evidence type="ECO:0000256" key="5">
    <source>
        <dbReference type="ARBA" id="ARBA00023124"/>
    </source>
</evidence>
<dbReference type="PANTHER" id="PTHR13604">
    <property type="entry name" value="DC12-RELATED"/>
    <property type="match status" value="1"/>
</dbReference>
<keyword evidence="3" id="KW-0227">DNA damage</keyword>
<keyword evidence="6" id="KW-0238">DNA-binding</keyword>
<dbReference type="OrthoDB" id="9782620at2"/>
<reference evidence="10" key="1">
    <citation type="submission" date="2009-07" db="EMBL/GenBank/DDBJ databases">
        <title>Complete genome sequence of Zobellia galactanivorans Dsij.</title>
        <authorList>
            <consortium name="Genoscope - CEA"/>
        </authorList>
    </citation>
    <scope>NUCLEOTIDE SEQUENCE [LARGE SCALE GENOMIC DNA]</scope>
    <source>
        <strain evidence="10">DSM 12802 / CCUG 47099 / CIP 106680 / NCIMB 13871 / Dsij</strain>
    </source>
</reference>
<dbReference type="KEGG" id="zga:ZOBELLIA_4598"/>
<evidence type="ECO:0000313" key="10">
    <source>
        <dbReference type="Proteomes" id="UP000008898"/>
    </source>
</evidence>
<gene>
    <name evidence="9" type="ordered locus">zobellia_4598</name>
</gene>
<evidence type="ECO:0000256" key="8">
    <source>
        <dbReference type="RuleBase" id="RU364100"/>
    </source>
</evidence>
<evidence type="ECO:0000256" key="6">
    <source>
        <dbReference type="ARBA" id="ARBA00023125"/>
    </source>
</evidence>
<organism evidence="9 10">
    <name type="scientific">Zobellia galactanivorans (strain DSM 12802 / CCUG 47099 / CIP 106680 / NCIMB 13871 / Dsij)</name>
    <dbReference type="NCBI Taxonomy" id="63186"/>
    <lineage>
        <taxon>Bacteria</taxon>
        <taxon>Pseudomonadati</taxon>
        <taxon>Bacteroidota</taxon>
        <taxon>Flavobacteriia</taxon>
        <taxon>Flavobacteriales</taxon>
        <taxon>Flavobacteriaceae</taxon>
        <taxon>Zobellia</taxon>
    </lineage>
</organism>
<evidence type="ECO:0000256" key="3">
    <source>
        <dbReference type="ARBA" id="ARBA00022763"/>
    </source>
</evidence>
<keyword evidence="7" id="KW-0456">Lyase</keyword>
<keyword evidence="10" id="KW-1185">Reference proteome</keyword>
<name>G0L491_ZOBGA</name>
<dbReference type="Pfam" id="PF02586">
    <property type="entry name" value="SRAP"/>
    <property type="match status" value="1"/>
</dbReference>
<reference evidence="9 10" key="2">
    <citation type="journal article" date="2012" name="Environ. Microbiol.">
        <title>Characterization of the first alginolytic operons in a marine bacterium: from their emergence in marine Flavobacteriia to their independent transfers to marine Proteobacteria and human gut Bacteroides.</title>
        <authorList>
            <person name="Thomas F."/>
            <person name="Barbeyron T."/>
            <person name="Tonon T."/>
            <person name="Genicot S."/>
            <person name="Czjzek M."/>
            <person name="Michel G."/>
        </authorList>
    </citation>
    <scope>NUCLEOTIDE SEQUENCE [LARGE SCALE GENOMIC DNA]</scope>
    <source>
        <strain evidence="10">DSM 12802 / CCUG 47099 / CIP 106680 / NCIMB 13871 / Dsij</strain>
    </source>
</reference>
<evidence type="ECO:0000313" key="9">
    <source>
        <dbReference type="EMBL" id="CAZ98733.1"/>
    </source>
</evidence>
<dbReference type="InterPro" id="IPR036590">
    <property type="entry name" value="SRAP-like"/>
</dbReference>
<dbReference type="Gene3D" id="3.90.1680.10">
    <property type="entry name" value="SOS response associated peptidase-like"/>
    <property type="match status" value="1"/>
</dbReference>
<dbReference type="InterPro" id="IPR003738">
    <property type="entry name" value="SRAP"/>
</dbReference>
<comment type="similarity">
    <text evidence="1 8">Belongs to the SOS response-associated peptidase family.</text>
</comment>
<evidence type="ECO:0000256" key="4">
    <source>
        <dbReference type="ARBA" id="ARBA00022801"/>
    </source>
</evidence>
<sequence length="236" mass="27760">MCYSTTLRKQREEIERNTRRQFAIPLEYTPYYRANGFAHPNLYIVKMDEPDMIYPAMWGLIPDFGKKDIQAFQKKYNTLNAKSETVLTSNTYKNSAENYRCLILADGFHEPHRFNNASYPYFCHYDDDSLFCFAGLYTELDDDFFSCSILTMPANEQFSKIHNQKKRQPLILDESFETDWLRPDLTSNGITELMKVGFTTKEIEAYPVTRDIYKRGFDADNLQSITKIDYPELNIQ</sequence>
<proteinExistence type="inferred from homology"/>
<protein>
    <recommendedName>
        <fullName evidence="8">Abasic site processing protein</fullName>
        <ecNumber evidence="8">3.4.-.-</ecNumber>
    </recommendedName>
</protein>
<dbReference type="Proteomes" id="UP000008898">
    <property type="component" value="Chromosome"/>
</dbReference>
<dbReference type="AlphaFoldDB" id="G0L491"/>
<dbReference type="STRING" id="63186.ZOBELLIA_4598"/>
<dbReference type="GO" id="GO:0016829">
    <property type="term" value="F:lyase activity"/>
    <property type="evidence" value="ECO:0007669"/>
    <property type="project" value="UniProtKB-KW"/>
</dbReference>
<accession>G0L491</accession>
<evidence type="ECO:0000256" key="2">
    <source>
        <dbReference type="ARBA" id="ARBA00022670"/>
    </source>
</evidence>
<evidence type="ECO:0000256" key="7">
    <source>
        <dbReference type="ARBA" id="ARBA00023239"/>
    </source>
</evidence>